<accession>A0A6I4M7W7</accession>
<dbReference type="GO" id="GO:0030170">
    <property type="term" value="F:pyridoxal phosphate binding"/>
    <property type="evidence" value="ECO:0007669"/>
    <property type="project" value="InterPro"/>
</dbReference>
<evidence type="ECO:0000313" key="2">
    <source>
        <dbReference type="EMBL" id="MWA00334.1"/>
    </source>
</evidence>
<name>A0A6I4M7W7_9ACTN</name>
<reference evidence="2" key="1">
    <citation type="submission" date="2019-12" db="EMBL/GenBank/DDBJ databases">
        <title>Actinomadura physcomitrii sp. nov., a novel actinomycete isolated from moss [Physcomitrium sphaericum (Ludw) Fuernr].</title>
        <authorList>
            <person name="Zhuang X."/>
        </authorList>
    </citation>
    <scope>NUCLEOTIDE SEQUENCE [LARGE SCALE GENOMIC DNA]</scope>
    <source>
        <strain evidence="2">LD22</strain>
    </source>
</reference>
<feature type="domain" description="Aminotransferase class I/classII large" evidence="1">
    <location>
        <begin position="16"/>
        <end position="128"/>
    </location>
</feature>
<dbReference type="AlphaFoldDB" id="A0A6I4M7W7"/>
<dbReference type="InterPro" id="IPR051446">
    <property type="entry name" value="HTH_trans_reg/aminotransferase"/>
</dbReference>
<dbReference type="InterPro" id="IPR015424">
    <property type="entry name" value="PyrdxlP-dep_Trfase"/>
</dbReference>
<dbReference type="PANTHER" id="PTHR46577">
    <property type="entry name" value="HTH-TYPE TRANSCRIPTIONAL REGULATORY PROTEIN GABR"/>
    <property type="match status" value="1"/>
</dbReference>
<evidence type="ECO:0000313" key="3">
    <source>
        <dbReference type="Proteomes" id="UP000462055"/>
    </source>
</evidence>
<keyword evidence="2" id="KW-0808">Transferase</keyword>
<keyword evidence="2" id="KW-0032">Aminotransferase</keyword>
<dbReference type="PANTHER" id="PTHR46577:SF1">
    <property type="entry name" value="HTH-TYPE TRANSCRIPTIONAL REGULATORY PROTEIN GABR"/>
    <property type="match status" value="1"/>
</dbReference>
<dbReference type="InterPro" id="IPR004839">
    <property type="entry name" value="Aminotransferase_I/II_large"/>
</dbReference>
<dbReference type="Pfam" id="PF00155">
    <property type="entry name" value="Aminotran_1_2"/>
    <property type="match status" value="1"/>
</dbReference>
<dbReference type="Gene3D" id="3.40.640.10">
    <property type="entry name" value="Type I PLP-dependent aspartate aminotransferase-like (Major domain)"/>
    <property type="match status" value="1"/>
</dbReference>
<organism evidence="2 3">
    <name type="scientific">Actinomadura physcomitrii</name>
    <dbReference type="NCBI Taxonomy" id="2650748"/>
    <lineage>
        <taxon>Bacteria</taxon>
        <taxon>Bacillati</taxon>
        <taxon>Actinomycetota</taxon>
        <taxon>Actinomycetes</taxon>
        <taxon>Streptosporangiales</taxon>
        <taxon>Thermomonosporaceae</taxon>
        <taxon>Actinomadura</taxon>
    </lineage>
</organism>
<gene>
    <name evidence="2" type="ORF">F8568_008095</name>
</gene>
<dbReference type="RefSeq" id="WP_151592866.1">
    <property type="nucleotide sequence ID" value="NZ_WBMS02000005.1"/>
</dbReference>
<dbReference type="EMBL" id="WBMS02000005">
    <property type="protein sequence ID" value="MWA00334.1"/>
    <property type="molecule type" value="Genomic_DNA"/>
</dbReference>
<keyword evidence="3" id="KW-1185">Reference proteome</keyword>
<dbReference type="InterPro" id="IPR015421">
    <property type="entry name" value="PyrdxlP-dep_Trfase_major"/>
</dbReference>
<evidence type="ECO:0000259" key="1">
    <source>
        <dbReference type="Pfam" id="PF00155"/>
    </source>
</evidence>
<dbReference type="Proteomes" id="UP000462055">
    <property type="component" value="Unassembled WGS sequence"/>
</dbReference>
<sequence>MRRASACSPGSTAPGHVVYAGTASKTLAPALRLGWLVLPAALVEPVAEAKRLADAHTPSLGQLVLADLITGHAYDRHVRAARLRYRRRRDALVEALRSRAPHVRVLGVAAGLHALLLLPDGGPGEHEIMARAAARGLALQPLGEFWQRPDGRPPGLVVGYSTPLQSGYPAALDALCSVLRYKA</sequence>
<proteinExistence type="predicted"/>
<dbReference type="GO" id="GO:0008483">
    <property type="term" value="F:transaminase activity"/>
    <property type="evidence" value="ECO:0007669"/>
    <property type="project" value="UniProtKB-KW"/>
</dbReference>
<protein>
    <submittedName>
        <fullName evidence="2">Aminotransferase class I/II-fold pyridoxal phosphate-dependent enzyme</fullName>
    </submittedName>
</protein>
<dbReference type="SUPFAM" id="SSF53383">
    <property type="entry name" value="PLP-dependent transferases"/>
    <property type="match status" value="1"/>
</dbReference>
<comment type="caution">
    <text evidence="2">The sequence shown here is derived from an EMBL/GenBank/DDBJ whole genome shotgun (WGS) entry which is preliminary data.</text>
</comment>